<dbReference type="InterPro" id="IPR045159">
    <property type="entry name" value="DCAF7-like"/>
</dbReference>
<dbReference type="STRING" id="933852.A0A0C3AGN4"/>
<name>A0A0C3AGN4_SERVB</name>
<dbReference type="PROSITE" id="PS00678">
    <property type="entry name" value="WD_REPEATS_1"/>
    <property type="match status" value="1"/>
</dbReference>
<evidence type="ECO:0000313" key="5">
    <source>
        <dbReference type="EMBL" id="KIM23810.1"/>
    </source>
</evidence>
<dbReference type="Proteomes" id="UP000054097">
    <property type="component" value="Unassembled WGS sequence"/>
</dbReference>
<dbReference type="Gene3D" id="2.130.10.10">
    <property type="entry name" value="YVTN repeat-like/Quinoprotein amine dehydrogenase"/>
    <property type="match status" value="1"/>
</dbReference>
<proteinExistence type="predicted"/>
<protein>
    <submittedName>
        <fullName evidence="5">Uncharacterized protein</fullName>
    </submittedName>
</protein>
<dbReference type="InterPro" id="IPR036322">
    <property type="entry name" value="WD40_repeat_dom_sf"/>
</dbReference>
<evidence type="ECO:0000313" key="6">
    <source>
        <dbReference type="Proteomes" id="UP000054097"/>
    </source>
</evidence>
<organism evidence="5 6">
    <name type="scientific">Serendipita vermifera MAFF 305830</name>
    <dbReference type="NCBI Taxonomy" id="933852"/>
    <lineage>
        <taxon>Eukaryota</taxon>
        <taxon>Fungi</taxon>
        <taxon>Dikarya</taxon>
        <taxon>Basidiomycota</taxon>
        <taxon>Agaricomycotina</taxon>
        <taxon>Agaricomycetes</taxon>
        <taxon>Sebacinales</taxon>
        <taxon>Serendipitaceae</taxon>
        <taxon>Serendipita</taxon>
    </lineage>
</organism>
<dbReference type="InterPro" id="IPR019775">
    <property type="entry name" value="WD40_repeat_CS"/>
</dbReference>
<evidence type="ECO:0000256" key="3">
    <source>
        <dbReference type="PROSITE-ProRule" id="PRU00221"/>
    </source>
</evidence>
<dbReference type="PANTHER" id="PTHR19919">
    <property type="entry name" value="WD REPEAT CONTAINING PROTEIN"/>
    <property type="match status" value="1"/>
</dbReference>
<dbReference type="Pfam" id="PF00400">
    <property type="entry name" value="WD40"/>
    <property type="match status" value="2"/>
</dbReference>
<feature type="region of interest" description="Disordered" evidence="4">
    <location>
        <begin position="271"/>
        <end position="293"/>
    </location>
</feature>
<dbReference type="EMBL" id="KN824332">
    <property type="protein sequence ID" value="KIM23810.1"/>
    <property type="molecule type" value="Genomic_DNA"/>
</dbReference>
<sequence length="443" mass="48012">MSGHQASLLQYEAPYPVHALDWSEPQAHRVGTSFRIATGSFTEDMKNRISVIGLLDERSLWEEELDPSLNNANSGGGGNYNQNSSSSTQDFVCLAEAHHGYPATKVGWQPVSAHKLNGSYDGGMPRELLASTADGLRIWEYSQNSEASIGNQYAKSTPSPLSGRLQQRVILTGQTKGQSGPQMAPLTSFAWNTIDPQRIVTASIDTTCTVWNINTQTAVTQLIAHDREVYDVAWLPGSTDIFTSVGADGSLRAFDLRSLEHSTILYETPVAKTVPPPHRPTQPGTSPAPRTTSSSLLRIAFNPNDANYMATFHLDSNDVQILDMRSPGQPVVDLRAHRGQLNAVAWGKSDAMLATGGDDGQLLVWDLSPKNLASPHNASKSSTRDSKKRNTLTDPILAYSAPSEISNLTWSPVIPPFQLASGYIAGGEWVAATMGKTIRCLRV</sequence>
<keyword evidence="6" id="KW-1185">Reference proteome</keyword>
<dbReference type="PROSITE" id="PS50082">
    <property type="entry name" value="WD_REPEATS_2"/>
    <property type="match status" value="1"/>
</dbReference>
<dbReference type="InterPro" id="IPR015943">
    <property type="entry name" value="WD40/YVTN_repeat-like_dom_sf"/>
</dbReference>
<dbReference type="InterPro" id="IPR001680">
    <property type="entry name" value="WD40_rpt"/>
</dbReference>
<dbReference type="PROSITE" id="PS50294">
    <property type="entry name" value="WD_REPEATS_REGION"/>
    <property type="match status" value="1"/>
</dbReference>
<evidence type="ECO:0000256" key="2">
    <source>
        <dbReference type="ARBA" id="ARBA00022737"/>
    </source>
</evidence>
<dbReference type="AlphaFoldDB" id="A0A0C3AGN4"/>
<accession>A0A0C3AGN4</accession>
<gene>
    <name evidence="5" type="ORF">M408DRAFT_27632</name>
</gene>
<dbReference type="SUPFAM" id="SSF50978">
    <property type="entry name" value="WD40 repeat-like"/>
    <property type="match status" value="1"/>
</dbReference>
<evidence type="ECO:0000256" key="1">
    <source>
        <dbReference type="ARBA" id="ARBA00022574"/>
    </source>
</evidence>
<dbReference type="OrthoDB" id="1284551at2759"/>
<feature type="compositionally biased region" description="Polar residues" evidence="4">
    <location>
        <begin position="282"/>
        <end position="293"/>
    </location>
</feature>
<reference evidence="5 6" key="1">
    <citation type="submission" date="2014-04" db="EMBL/GenBank/DDBJ databases">
        <authorList>
            <consortium name="DOE Joint Genome Institute"/>
            <person name="Kuo A."/>
            <person name="Zuccaro A."/>
            <person name="Kohler A."/>
            <person name="Nagy L.G."/>
            <person name="Floudas D."/>
            <person name="Copeland A."/>
            <person name="Barry K.W."/>
            <person name="Cichocki N."/>
            <person name="Veneault-Fourrey C."/>
            <person name="LaButti K."/>
            <person name="Lindquist E.A."/>
            <person name="Lipzen A."/>
            <person name="Lundell T."/>
            <person name="Morin E."/>
            <person name="Murat C."/>
            <person name="Sun H."/>
            <person name="Tunlid A."/>
            <person name="Henrissat B."/>
            <person name="Grigoriev I.V."/>
            <person name="Hibbett D.S."/>
            <person name="Martin F."/>
            <person name="Nordberg H.P."/>
            <person name="Cantor M.N."/>
            <person name="Hua S.X."/>
        </authorList>
    </citation>
    <scope>NUCLEOTIDE SEQUENCE [LARGE SCALE GENOMIC DNA]</scope>
    <source>
        <strain evidence="5 6">MAFF 305830</strain>
    </source>
</reference>
<keyword evidence="1 3" id="KW-0853">WD repeat</keyword>
<feature type="repeat" description="WD" evidence="3">
    <location>
        <begin position="334"/>
        <end position="375"/>
    </location>
</feature>
<evidence type="ECO:0000256" key="4">
    <source>
        <dbReference type="SAM" id="MobiDB-lite"/>
    </source>
</evidence>
<dbReference type="SMART" id="SM00320">
    <property type="entry name" value="WD40"/>
    <property type="match status" value="5"/>
</dbReference>
<reference evidence="6" key="2">
    <citation type="submission" date="2015-01" db="EMBL/GenBank/DDBJ databases">
        <title>Evolutionary Origins and Diversification of the Mycorrhizal Mutualists.</title>
        <authorList>
            <consortium name="DOE Joint Genome Institute"/>
            <consortium name="Mycorrhizal Genomics Consortium"/>
            <person name="Kohler A."/>
            <person name="Kuo A."/>
            <person name="Nagy L.G."/>
            <person name="Floudas D."/>
            <person name="Copeland A."/>
            <person name="Barry K.W."/>
            <person name="Cichocki N."/>
            <person name="Veneault-Fourrey C."/>
            <person name="LaButti K."/>
            <person name="Lindquist E.A."/>
            <person name="Lipzen A."/>
            <person name="Lundell T."/>
            <person name="Morin E."/>
            <person name="Murat C."/>
            <person name="Riley R."/>
            <person name="Ohm R."/>
            <person name="Sun H."/>
            <person name="Tunlid A."/>
            <person name="Henrissat B."/>
            <person name="Grigoriev I.V."/>
            <person name="Hibbett D.S."/>
            <person name="Martin F."/>
        </authorList>
    </citation>
    <scope>NUCLEOTIDE SEQUENCE [LARGE SCALE GENOMIC DNA]</scope>
    <source>
        <strain evidence="6">MAFF 305830</strain>
    </source>
</reference>
<keyword evidence="2" id="KW-0677">Repeat</keyword>
<dbReference type="HOGENOM" id="CLU_013694_1_1_1"/>